<dbReference type="Proteomes" id="UP001642900">
    <property type="component" value="Unassembled WGS sequence"/>
</dbReference>
<dbReference type="InterPro" id="IPR029065">
    <property type="entry name" value="Enolase_C-like"/>
</dbReference>
<dbReference type="SUPFAM" id="SSF54826">
    <property type="entry name" value="Enolase N-terminal domain-like"/>
    <property type="match status" value="1"/>
</dbReference>
<dbReference type="PANTHER" id="PTHR48073:SF2">
    <property type="entry name" value="O-SUCCINYLBENZOATE SYNTHASE"/>
    <property type="match status" value="1"/>
</dbReference>
<keyword evidence="2" id="KW-0479">Metal-binding</keyword>
<comment type="caution">
    <text evidence="5">The sequence shown here is derived from an EMBL/GenBank/DDBJ whole genome shotgun (WGS) entry which is preliminary data.</text>
</comment>
<dbReference type="PANTHER" id="PTHR48073">
    <property type="entry name" value="O-SUCCINYLBENZOATE SYNTHASE-RELATED"/>
    <property type="match status" value="1"/>
</dbReference>
<dbReference type="GO" id="GO:0016854">
    <property type="term" value="F:racemase and epimerase activity"/>
    <property type="evidence" value="ECO:0007669"/>
    <property type="project" value="UniProtKB-ARBA"/>
</dbReference>
<dbReference type="SFLD" id="SFLDS00001">
    <property type="entry name" value="Enolase"/>
    <property type="match status" value="1"/>
</dbReference>
<sequence>MLQTQISAKDSIRITGVTLHTVRTRRRTGAISSHIVLELATDAGIIGLGEISDLDCYRMYMPDPEAVRVGIEKVALGQNAFEIAALHERLLAYMPVYFRYANNYPPFTPASQIAAGVEMAFYDIVGKAFGTPVYNLIGGKVRDSFEITYPVFQAKKESDTERYLGYTAELVAEGVNRFRYYVGVDFDQDERFLRAFRDRFGNSVQLKALDFQGHFHWRDTLRIYERFKEYDFELIESPCWAEDYEGMSELRRRIDVDISEHISSQAQAMRMIKAGAVDVFNITIQSGGIYQARKLFDLAEAAGLKCLISTTQEMSLGTAANAHLAAVIPQLHYAGDPVGPLLYIEDVVTETLRYEGTRLIVPTDPGLGFELDRDKLEALRGPLLEWDRPAHGANYVSD</sequence>
<dbReference type="SUPFAM" id="SSF51604">
    <property type="entry name" value="Enolase C-terminal domain-like"/>
    <property type="match status" value="1"/>
</dbReference>
<comment type="similarity">
    <text evidence="1">Belongs to the mandelate racemase/muconate lactonizing enzyme family.</text>
</comment>
<dbReference type="InterPro" id="IPR013341">
    <property type="entry name" value="Mandelate_racemase_N_dom"/>
</dbReference>
<gene>
    <name evidence="5" type="ORF">G6N73_22035</name>
</gene>
<evidence type="ECO:0000259" key="4">
    <source>
        <dbReference type="SMART" id="SM00922"/>
    </source>
</evidence>
<evidence type="ECO:0000256" key="1">
    <source>
        <dbReference type="ARBA" id="ARBA00008031"/>
    </source>
</evidence>
<evidence type="ECO:0000313" key="5">
    <source>
        <dbReference type="EMBL" id="NGO53807.1"/>
    </source>
</evidence>
<evidence type="ECO:0000256" key="2">
    <source>
        <dbReference type="ARBA" id="ARBA00022723"/>
    </source>
</evidence>
<dbReference type="Pfam" id="PF13378">
    <property type="entry name" value="MR_MLE_C"/>
    <property type="match status" value="1"/>
</dbReference>
<name>A0A6G4WI84_9HYPH</name>
<dbReference type="EMBL" id="JAAKZF010000038">
    <property type="protein sequence ID" value="NGO53807.1"/>
    <property type="molecule type" value="Genomic_DNA"/>
</dbReference>
<dbReference type="Gene3D" id="3.30.390.10">
    <property type="entry name" value="Enolase-like, N-terminal domain"/>
    <property type="match status" value="1"/>
</dbReference>
<keyword evidence="3" id="KW-0413">Isomerase</keyword>
<evidence type="ECO:0000313" key="6">
    <source>
        <dbReference type="Proteomes" id="UP001642900"/>
    </source>
</evidence>
<dbReference type="InterPro" id="IPR029017">
    <property type="entry name" value="Enolase-like_N"/>
</dbReference>
<dbReference type="Gene3D" id="3.20.20.120">
    <property type="entry name" value="Enolase-like C-terminal domain"/>
    <property type="match status" value="1"/>
</dbReference>
<dbReference type="InterPro" id="IPR036849">
    <property type="entry name" value="Enolase-like_C_sf"/>
</dbReference>
<accession>A0A6G4WI84</accession>
<keyword evidence="6" id="KW-1185">Reference proteome</keyword>
<organism evidence="5 6">
    <name type="scientific">Allomesorhizobium camelthorni</name>
    <dbReference type="NCBI Taxonomy" id="475069"/>
    <lineage>
        <taxon>Bacteria</taxon>
        <taxon>Pseudomonadati</taxon>
        <taxon>Pseudomonadota</taxon>
        <taxon>Alphaproteobacteria</taxon>
        <taxon>Hyphomicrobiales</taxon>
        <taxon>Phyllobacteriaceae</taxon>
        <taxon>Allomesorhizobium</taxon>
    </lineage>
</organism>
<evidence type="ECO:0000256" key="3">
    <source>
        <dbReference type="ARBA" id="ARBA00023235"/>
    </source>
</evidence>
<reference evidence="5 6" key="1">
    <citation type="submission" date="2020-02" db="EMBL/GenBank/DDBJ databases">
        <title>Genome sequence of strain CCNWXJ40-4.</title>
        <authorList>
            <person name="Gao J."/>
            <person name="Sun J."/>
        </authorList>
    </citation>
    <scope>NUCLEOTIDE SEQUENCE [LARGE SCALE GENOMIC DNA]</scope>
    <source>
        <strain evidence="5 6">CCNWXJ 40-4</strain>
    </source>
</reference>
<feature type="domain" description="Mandelate racemase/muconate lactonizing enzyme C-terminal" evidence="4">
    <location>
        <begin position="160"/>
        <end position="257"/>
    </location>
</feature>
<dbReference type="GO" id="GO:0046872">
    <property type="term" value="F:metal ion binding"/>
    <property type="evidence" value="ECO:0007669"/>
    <property type="project" value="UniProtKB-KW"/>
</dbReference>
<proteinExistence type="inferred from homology"/>
<dbReference type="SMART" id="SM00922">
    <property type="entry name" value="MR_MLE"/>
    <property type="match status" value="1"/>
</dbReference>
<dbReference type="InterPro" id="IPR013342">
    <property type="entry name" value="Mandelate_racemase_C"/>
</dbReference>
<dbReference type="GO" id="GO:0006518">
    <property type="term" value="P:peptide metabolic process"/>
    <property type="evidence" value="ECO:0007669"/>
    <property type="project" value="UniProtKB-ARBA"/>
</dbReference>
<dbReference type="RefSeq" id="WP_165031521.1">
    <property type="nucleotide sequence ID" value="NZ_JAAKZF010000038.1"/>
</dbReference>
<dbReference type="CDD" id="cd03316">
    <property type="entry name" value="MR_like"/>
    <property type="match status" value="1"/>
</dbReference>
<dbReference type="AlphaFoldDB" id="A0A6G4WI84"/>
<dbReference type="Pfam" id="PF02746">
    <property type="entry name" value="MR_MLE_N"/>
    <property type="match status" value="1"/>
</dbReference>
<protein>
    <submittedName>
        <fullName evidence="5">Mandelate racemase/muconate lactonizing enzyme family protein</fullName>
    </submittedName>
</protein>